<dbReference type="EMBL" id="UYRR01001294">
    <property type="protein sequence ID" value="VDK18608.1"/>
    <property type="molecule type" value="Genomic_DNA"/>
</dbReference>
<dbReference type="WBParaSite" id="ASIM_0000141201-mRNA-1">
    <property type="protein sequence ID" value="ASIM_0000141201-mRNA-1"/>
    <property type="gene ID" value="ASIM_0000141201"/>
</dbReference>
<evidence type="ECO:0000256" key="1">
    <source>
        <dbReference type="SAM" id="MobiDB-lite"/>
    </source>
</evidence>
<name>A0A0M3J1K9_ANISI</name>
<gene>
    <name evidence="2" type="ORF">ASIM_LOCUS1292</name>
</gene>
<evidence type="ECO:0000313" key="2">
    <source>
        <dbReference type="EMBL" id="VDK18608.1"/>
    </source>
</evidence>
<dbReference type="AlphaFoldDB" id="A0A0M3J1K9"/>
<keyword evidence="3" id="KW-1185">Reference proteome</keyword>
<feature type="region of interest" description="Disordered" evidence="1">
    <location>
        <begin position="73"/>
        <end position="120"/>
    </location>
</feature>
<protein>
    <submittedName>
        <fullName evidence="4">SHSP domain-containing protein</fullName>
    </submittedName>
</protein>
<accession>A0A0M3J1K9</accession>
<dbReference type="Proteomes" id="UP000267096">
    <property type="component" value="Unassembled WGS sequence"/>
</dbReference>
<organism evidence="4">
    <name type="scientific">Anisakis simplex</name>
    <name type="common">Herring worm</name>
    <dbReference type="NCBI Taxonomy" id="6269"/>
    <lineage>
        <taxon>Eukaryota</taxon>
        <taxon>Metazoa</taxon>
        <taxon>Ecdysozoa</taxon>
        <taxon>Nematoda</taxon>
        <taxon>Chromadorea</taxon>
        <taxon>Rhabditida</taxon>
        <taxon>Spirurina</taxon>
        <taxon>Ascaridomorpha</taxon>
        <taxon>Ascaridoidea</taxon>
        <taxon>Anisakidae</taxon>
        <taxon>Anisakis</taxon>
        <taxon>Anisakis simplex complex</taxon>
    </lineage>
</organism>
<sequence>MSITVTNEVTIPLLSLDEPPDESTSIVLTGGQLKISGSPKGNKKDDELIELVELVHKRKDKVERPSALAIPTTLLRPSSNPPIVPFPASSTRHNRNRSADFDRGTTQLLNPPKTDTRLSWSPRKFSDCILNEANENQRNG</sequence>
<proteinExistence type="predicted"/>
<evidence type="ECO:0000313" key="4">
    <source>
        <dbReference type="WBParaSite" id="ASIM_0000141201-mRNA-1"/>
    </source>
</evidence>
<evidence type="ECO:0000313" key="3">
    <source>
        <dbReference type="Proteomes" id="UP000267096"/>
    </source>
</evidence>
<reference evidence="4" key="1">
    <citation type="submission" date="2017-02" db="UniProtKB">
        <authorList>
            <consortium name="WormBaseParasite"/>
        </authorList>
    </citation>
    <scope>IDENTIFICATION</scope>
</reference>
<reference evidence="2 3" key="2">
    <citation type="submission" date="2018-11" db="EMBL/GenBank/DDBJ databases">
        <authorList>
            <consortium name="Pathogen Informatics"/>
        </authorList>
    </citation>
    <scope>NUCLEOTIDE SEQUENCE [LARGE SCALE GENOMIC DNA]</scope>
</reference>